<organism evidence="9 10">
    <name type="scientific">Brassicogethes aeneus</name>
    <name type="common">Rape pollen beetle</name>
    <name type="synonym">Meligethes aeneus</name>
    <dbReference type="NCBI Taxonomy" id="1431903"/>
    <lineage>
        <taxon>Eukaryota</taxon>
        <taxon>Metazoa</taxon>
        <taxon>Ecdysozoa</taxon>
        <taxon>Arthropoda</taxon>
        <taxon>Hexapoda</taxon>
        <taxon>Insecta</taxon>
        <taxon>Pterygota</taxon>
        <taxon>Neoptera</taxon>
        <taxon>Endopterygota</taxon>
        <taxon>Coleoptera</taxon>
        <taxon>Polyphaga</taxon>
        <taxon>Cucujiformia</taxon>
        <taxon>Nitidulidae</taxon>
        <taxon>Meligethinae</taxon>
        <taxon>Brassicogethes</taxon>
    </lineage>
</organism>
<keyword evidence="10" id="KW-1185">Reference proteome</keyword>
<dbReference type="InterPro" id="IPR013087">
    <property type="entry name" value="Znf_C2H2_type"/>
</dbReference>
<dbReference type="Proteomes" id="UP001154078">
    <property type="component" value="Chromosome 9"/>
</dbReference>
<sequence length="526" mass="60682">MDIEIKEEPDSEIINEVKNIKQEINEDYDIDTPDVVDPASLSSDETQVTCEKCNSVFSSAEDLEVHDIIHTNDTFCSLCKKWFSRRSELVIHVRTHLLNKSHKCEQCLRSFVTKKELKLHTRVHTNERPFQCSECDKAFKQRGALIDHKLVHTKQKSHSCPLEKCDTLFTTKSSVRRHLKRIHKLGAAEVASKINNQTETITCAICQQHFSRKCDLYAHTRQEHQGTEEFNCQVCQKSFNSYFVLTVHMEDKHKPKTCNICEQSFAGAPELSEHLKEHHKCGQCGQGFISKVHLTGHIKLAHDSSIHRCQICFRKFTNLEEVAAHVLTHKAVTPLKKVPCTLCNKRFRTRDGLTRHLKMFHYDLAFVCNICGRCHESPETLKQHMKKHDKYKAILRFTCSVCLQGFRFKPNLLNHYKEVHPQVNFKCQYCGKDCTNGFDMFKHQTRNCPLKTDNLCNFCNKNFNSSTALKTHYRIEHARQFTAEFPKTNNATVNSISSASSSLLKHALEITAIKNEVPDSECFIIE</sequence>
<comment type="similarity">
    <text evidence="1">Belongs to the krueppel C2H2-type zinc-finger protein family.</text>
</comment>
<feature type="domain" description="C2H2-type" evidence="8">
    <location>
        <begin position="256"/>
        <end position="278"/>
    </location>
</feature>
<feature type="domain" description="C2H2-type" evidence="8">
    <location>
        <begin position="366"/>
        <end position="393"/>
    </location>
</feature>
<feature type="domain" description="C2H2-type" evidence="8">
    <location>
        <begin position="338"/>
        <end position="361"/>
    </location>
</feature>
<feature type="domain" description="C2H2-type" evidence="8">
    <location>
        <begin position="130"/>
        <end position="157"/>
    </location>
</feature>
<evidence type="ECO:0000256" key="7">
    <source>
        <dbReference type="PROSITE-ProRule" id="PRU00042"/>
    </source>
</evidence>
<feature type="domain" description="C2H2-type" evidence="8">
    <location>
        <begin position="230"/>
        <end position="253"/>
    </location>
</feature>
<feature type="domain" description="C2H2-type" evidence="8">
    <location>
        <begin position="201"/>
        <end position="229"/>
    </location>
</feature>
<keyword evidence="3" id="KW-0677">Repeat</keyword>
<accession>A0A9P0FRH9</accession>
<evidence type="ECO:0000259" key="8">
    <source>
        <dbReference type="PROSITE" id="PS50157"/>
    </source>
</evidence>
<evidence type="ECO:0000313" key="10">
    <source>
        <dbReference type="Proteomes" id="UP001154078"/>
    </source>
</evidence>
<evidence type="ECO:0000256" key="1">
    <source>
        <dbReference type="ARBA" id="ARBA00006991"/>
    </source>
</evidence>
<keyword evidence="6" id="KW-0539">Nucleus</keyword>
<keyword evidence="4 7" id="KW-0863">Zinc-finger</keyword>
<feature type="domain" description="C2H2-type" evidence="8">
    <location>
        <begin position="397"/>
        <end position="420"/>
    </location>
</feature>
<evidence type="ECO:0000256" key="3">
    <source>
        <dbReference type="ARBA" id="ARBA00022737"/>
    </source>
</evidence>
<proteinExistence type="inferred from homology"/>
<feature type="domain" description="C2H2-type" evidence="8">
    <location>
        <begin position="279"/>
        <end position="302"/>
    </location>
</feature>
<feature type="domain" description="C2H2-type" evidence="8">
    <location>
        <begin position="74"/>
        <end position="101"/>
    </location>
</feature>
<feature type="domain" description="C2H2-type" evidence="8">
    <location>
        <begin position="307"/>
        <end position="334"/>
    </location>
</feature>
<name>A0A9P0FRH9_BRAAE</name>
<protein>
    <recommendedName>
        <fullName evidence="8">C2H2-type domain-containing protein</fullName>
    </recommendedName>
</protein>
<evidence type="ECO:0000256" key="5">
    <source>
        <dbReference type="ARBA" id="ARBA00022833"/>
    </source>
</evidence>
<evidence type="ECO:0000256" key="4">
    <source>
        <dbReference type="ARBA" id="ARBA00022771"/>
    </source>
</evidence>
<dbReference type="OrthoDB" id="6757281at2759"/>
<reference evidence="9" key="1">
    <citation type="submission" date="2021-12" db="EMBL/GenBank/DDBJ databases">
        <authorList>
            <person name="King R."/>
        </authorList>
    </citation>
    <scope>NUCLEOTIDE SEQUENCE</scope>
</reference>
<keyword evidence="5" id="KW-0862">Zinc</keyword>
<dbReference type="Pfam" id="PF13912">
    <property type="entry name" value="zf-C2H2_6"/>
    <property type="match status" value="1"/>
</dbReference>
<dbReference type="InterPro" id="IPR050826">
    <property type="entry name" value="Krueppel_C2H2_ZnFinger"/>
</dbReference>
<dbReference type="Gene3D" id="3.30.160.60">
    <property type="entry name" value="Classic Zinc Finger"/>
    <property type="match status" value="9"/>
</dbReference>
<gene>
    <name evidence="9" type="ORF">MELIAE_LOCUS12953</name>
</gene>
<evidence type="ECO:0000313" key="9">
    <source>
        <dbReference type="EMBL" id="CAH0564374.1"/>
    </source>
</evidence>
<dbReference type="Pfam" id="PF00096">
    <property type="entry name" value="zf-C2H2"/>
    <property type="match status" value="5"/>
</dbReference>
<dbReference type="Pfam" id="PF12874">
    <property type="entry name" value="zf-met"/>
    <property type="match status" value="1"/>
</dbReference>
<dbReference type="PANTHER" id="PTHR24377">
    <property type="entry name" value="IP01015P-RELATED"/>
    <property type="match status" value="1"/>
</dbReference>
<evidence type="ECO:0000256" key="6">
    <source>
        <dbReference type="ARBA" id="ARBA00023242"/>
    </source>
</evidence>
<feature type="domain" description="C2H2-type" evidence="8">
    <location>
        <begin position="102"/>
        <end position="129"/>
    </location>
</feature>
<dbReference type="SMART" id="SM00355">
    <property type="entry name" value="ZnF_C2H2"/>
    <property type="match status" value="15"/>
</dbReference>
<feature type="domain" description="C2H2-type" evidence="8">
    <location>
        <begin position="454"/>
        <end position="482"/>
    </location>
</feature>
<dbReference type="GO" id="GO:0005634">
    <property type="term" value="C:nucleus"/>
    <property type="evidence" value="ECO:0007669"/>
    <property type="project" value="UniProtKB-ARBA"/>
</dbReference>
<dbReference type="InterPro" id="IPR036236">
    <property type="entry name" value="Znf_C2H2_sf"/>
</dbReference>
<keyword evidence="2" id="KW-0479">Metal-binding</keyword>
<feature type="domain" description="C2H2-type" evidence="8">
    <location>
        <begin position="48"/>
        <end position="75"/>
    </location>
</feature>
<evidence type="ECO:0000256" key="2">
    <source>
        <dbReference type="ARBA" id="ARBA00022723"/>
    </source>
</evidence>
<dbReference type="PROSITE" id="PS00028">
    <property type="entry name" value="ZINC_FINGER_C2H2_1"/>
    <property type="match status" value="11"/>
</dbReference>
<dbReference type="SUPFAM" id="SSF57667">
    <property type="entry name" value="beta-beta-alpha zinc fingers"/>
    <property type="match status" value="7"/>
</dbReference>
<dbReference type="EMBL" id="OV121140">
    <property type="protein sequence ID" value="CAH0564374.1"/>
    <property type="molecule type" value="Genomic_DNA"/>
</dbReference>
<dbReference type="FunFam" id="3.30.160.60:FF:000446">
    <property type="entry name" value="Zinc finger protein"/>
    <property type="match status" value="1"/>
</dbReference>
<dbReference type="AlphaFoldDB" id="A0A9P0FRH9"/>
<feature type="domain" description="C2H2-type" evidence="8">
    <location>
        <begin position="158"/>
        <end position="183"/>
    </location>
</feature>
<dbReference type="FunFam" id="3.30.160.60:FF:000151">
    <property type="entry name" value="Zinc finger and SCAN domain-containing 21"/>
    <property type="match status" value="1"/>
</dbReference>
<dbReference type="GO" id="GO:0008270">
    <property type="term" value="F:zinc ion binding"/>
    <property type="evidence" value="ECO:0007669"/>
    <property type="project" value="UniProtKB-KW"/>
</dbReference>
<dbReference type="PROSITE" id="PS50157">
    <property type="entry name" value="ZINC_FINGER_C2H2_2"/>
    <property type="match status" value="14"/>
</dbReference>